<protein>
    <submittedName>
        <fullName evidence="2">Uncharacterized protein</fullName>
    </submittedName>
</protein>
<evidence type="ECO:0000313" key="3">
    <source>
        <dbReference type="Proteomes" id="UP000442469"/>
    </source>
</evidence>
<accession>A0A6N8F1N8</accession>
<feature type="signal peptide" evidence="1">
    <location>
        <begin position="1"/>
        <end position="24"/>
    </location>
</feature>
<organism evidence="2 3">
    <name type="scientific">Paenibacillus macerans</name>
    <name type="common">Bacillus macerans</name>
    <dbReference type="NCBI Taxonomy" id="44252"/>
    <lineage>
        <taxon>Bacteria</taxon>
        <taxon>Bacillati</taxon>
        <taxon>Bacillota</taxon>
        <taxon>Bacilli</taxon>
        <taxon>Bacillales</taxon>
        <taxon>Paenibacillaceae</taxon>
        <taxon>Paenibacillus</taxon>
    </lineage>
</organism>
<dbReference type="RefSeq" id="WP_155620593.1">
    <property type="nucleotide sequence ID" value="NZ_CP086393.1"/>
</dbReference>
<dbReference type="AlphaFoldDB" id="A0A6N8F1N8"/>
<gene>
    <name evidence="2" type="ORF">GNQ08_19335</name>
</gene>
<sequence>MKKKTIVMLSAVLLVFVAVPITQARGDNVSIQEDAVIPFYQYISVLSSSLSIGKTGKAVSSGNVYYPDSYDSTLSIELQRKNGSRWSVVKSWSESFTGKGSHSLEEEYYVTSGNTYRVVSTAKIKDGNKILETATRTSSEVTY</sequence>
<keyword evidence="1" id="KW-0732">Signal</keyword>
<dbReference type="Proteomes" id="UP000442469">
    <property type="component" value="Unassembled WGS sequence"/>
</dbReference>
<evidence type="ECO:0000256" key="1">
    <source>
        <dbReference type="SAM" id="SignalP"/>
    </source>
</evidence>
<proteinExistence type="predicted"/>
<comment type="caution">
    <text evidence="2">The sequence shown here is derived from an EMBL/GenBank/DDBJ whole genome shotgun (WGS) entry which is preliminary data.</text>
</comment>
<name>A0A6N8F1N8_PAEMA</name>
<feature type="chain" id="PRO_5026784152" evidence="1">
    <location>
        <begin position="25"/>
        <end position="143"/>
    </location>
</feature>
<dbReference type="EMBL" id="WNZZ01000016">
    <property type="protein sequence ID" value="MUG24531.1"/>
    <property type="molecule type" value="Genomic_DNA"/>
</dbReference>
<reference evidence="2 3" key="1">
    <citation type="submission" date="2019-11" db="EMBL/GenBank/DDBJ databases">
        <title>Draft genome sequences of five Paenibacillus species of dairy origin.</title>
        <authorList>
            <person name="Olajide A.M."/>
            <person name="Chen S."/>
            <person name="Lapointe G."/>
        </authorList>
    </citation>
    <scope>NUCLEOTIDE SEQUENCE [LARGE SCALE GENOMIC DNA]</scope>
    <source>
        <strain evidence="2 3">3CT49</strain>
    </source>
</reference>
<evidence type="ECO:0000313" key="2">
    <source>
        <dbReference type="EMBL" id="MUG24531.1"/>
    </source>
</evidence>